<feature type="transmembrane region" description="Helical" evidence="1">
    <location>
        <begin position="111"/>
        <end position="139"/>
    </location>
</feature>
<reference evidence="2" key="1">
    <citation type="journal article" date="2020" name="bioRxiv">
        <title>Chromosome-level reference genome of the European wasp spider Argiope bruennichi: a resource for studies on range expansion and evolutionary adaptation.</title>
        <authorList>
            <person name="Sheffer M.M."/>
            <person name="Hoppe A."/>
            <person name="Krehenwinkel H."/>
            <person name="Uhl G."/>
            <person name="Kuss A.W."/>
            <person name="Jensen L."/>
            <person name="Jensen C."/>
            <person name="Gillespie R.G."/>
            <person name="Hoff K.J."/>
            <person name="Prost S."/>
        </authorList>
    </citation>
    <scope>NUCLEOTIDE SEQUENCE</scope>
</reference>
<feature type="transmembrane region" description="Helical" evidence="1">
    <location>
        <begin position="69"/>
        <end position="91"/>
    </location>
</feature>
<name>A0A8T0E6Q9_ARGBR</name>
<evidence type="ECO:0008006" key="4">
    <source>
        <dbReference type="Google" id="ProtNLM"/>
    </source>
</evidence>
<evidence type="ECO:0000313" key="3">
    <source>
        <dbReference type="Proteomes" id="UP000807504"/>
    </source>
</evidence>
<keyword evidence="1" id="KW-0472">Membrane</keyword>
<feature type="transmembrane region" description="Helical" evidence="1">
    <location>
        <begin position="302"/>
        <end position="319"/>
    </location>
</feature>
<dbReference type="Proteomes" id="UP000807504">
    <property type="component" value="Unassembled WGS sequence"/>
</dbReference>
<evidence type="ECO:0000256" key="1">
    <source>
        <dbReference type="SAM" id="Phobius"/>
    </source>
</evidence>
<organism evidence="2 3">
    <name type="scientific">Argiope bruennichi</name>
    <name type="common">Wasp spider</name>
    <name type="synonym">Aranea bruennichi</name>
    <dbReference type="NCBI Taxonomy" id="94029"/>
    <lineage>
        <taxon>Eukaryota</taxon>
        <taxon>Metazoa</taxon>
        <taxon>Ecdysozoa</taxon>
        <taxon>Arthropoda</taxon>
        <taxon>Chelicerata</taxon>
        <taxon>Arachnida</taxon>
        <taxon>Araneae</taxon>
        <taxon>Araneomorphae</taxon>
        <taxon>Entelegynae</taxon>
        <taxon>Araneoidea</taxon>
        <taxon>Araneidae</taxon>
        <taxon>Argiope</taxon>
    </lineage>
</organism>
<keyword evidence="3" id="KW-1185">Reference proteome</keyword>
<evidence type="ECO:0000313" key="2">
    <source>
        <dbReference type="EMBL" id="KAF8767067.1"/>
    </source>
</evidence>
<gene>
    <name evidence="2" type="ORF">HNY73_020069</name>
</gene>
<feature type="transmembrane region" description="Helical" evidence="1">
    <location>
        <begin position="21"/>
        <end position="41"/>
    </location>
</feature>
<feature type="transmembrane region" description="Helical" evidence="1">
    <location>
        <begin position="226"/>
        <end position="249"/>
    </location>
</feature>
<proteinExistence type="predicted"/>
<reference evidence="2" key="2">
    <citation type="submission" date="2020-06" db="EMBL/GenBank/DDBJ databases">
        <authorList>
            <person name="Sheffer M."/>
        </authorList>
    </citation>
    <scope>NUCLEOTIDE SEQUENCE</scope>
</reference>
<comment type="caution">
    <text evidence="2">The sequence shown here is derived from an EMBL/GenBank/DDBJ whole genome shotgun (WGS) entry which is preliminary data.</text>
</comment>
<keyword evidence="1" id="KW-0812">Transmembrane</keyword>
<protein>
    <recommendedName>
        <fullName evidence="4">Gustatory receptor</fullName>
    </recommendedName>
</protein>
<dbReference type="AlphaFoldDB" id="A0A8T0E6Q9"/>
<sequence>MLATLDSIIVLTLKAIKEPEFRLLTLYMNNYIFGLSVWIDLRRRKNFLSTLLQMHHEIRPFVEKNLTNTFVYFINFLLAIQSITFVCANVRGGMAEFYAYGYPVTSPYNQVFLILFKAILYNILYPIFPTLMTFLLALICHRISSQIRDLTSEISEFSPEEFSNSKQMAAFNCKRKIDEALFILQKVFSFPSLLLCTSHFICCCIHIGWFILLYNSDKIWALKINYTIAFMNSAISLLVFLWAVGGLPLEMEAFKNEFRRKLQHRLILRGKADEIDLGKALNEEPTFVLSGCGIVYFRRSTILSLIASIITYTLLLLNTDQ</sequence>
<accession>A0A8T0E6Q9</accession>
<keyword evidence="1" id="KW-1133">Transmembrane helix</keyword>
<dbReference type="EMBL" id="JABXBU010002230">
    <property type="protein sequence ID" value="KAF8767067.1"/>
    <property type="molecule type" value="Genomic_DNA"/>
</dbReference>
<feature type="transmembrane region" description="Helical" evidence="1">
    <location>
        <begin position="193"/>
        <end position="214"/>
    </location>
</feature>